<dbReference type="Proteomes" id="UP000288805">
    <property type="component" value="Unassembled WGS sequence"/>
</dbReference>
<name>A0A438DC71_VITVI</name>
<comment type="caution">
    <text evidence="1">The sequence shown here is derived from an EMBL/GenBank/DDBJ whole genome shotgun (WGS) entry which is preliminary data.</text>
</comment>
<accession>A0A438DC71</accession>
<dbReference type="EMBL" id="QGNW01001695">
    <property type="protein sequence ID" value="RVW33057.1"/>
    <property type="molecule type" value="Genomic_DNA"/>
</dbReference>
<protein>
    <submittedName>
        <fullName evidence="1">Putative ribonuclease H protein</fullName>
    </submittedName>
</protein>
<dbReference type="PANTHER" id="PTHR33116">
    <property type="entry name" value="REVERSE TRANSCRIPTASE ZINC-BINDING DOMAIN-CONTAINING PROTEIN-RELATED-RELATED"/>
    <property type="match status" value="1"/>
</dbReference>
<organism evidence="1 2">
    <name type="scientific">Vitis vinifera</name>
    <name type="common">Grape</name>
    <dbReference type="NCBI Taxonomy" id="29760"/>
    <lineage>
        <taxon>Eukaryota</taxon>
        <taxon>Viridiplantae</taxon>
        <taxon>Streptophyta</taxon>
        <taxon>Embryophyta</taxon>
        <taxon>Tracheophyta</taxon>
        <taxon>Spermatophyta</taxon>
        <taxon>Magnoliopsida</taxon>
        <taxon>eudicotyledons</taxon>
        <taxon>Gunneridae</taxon>
        <taxon>Pentapetalae</taxon>
        <taxon>rosids</taxon>
        <taxon>Vitales</taxon>
        <taxon>Vitaceae</taxon>
        <taxon>Viteae</taxon>
        <taxon>Vitis</taxon>
    </lineage>
</organism>
<gene>
    <name evidence="1" type="primary">VvCHDh000004_28</name>
    <name evidence="1" type="ORF">CK203_110034</name>
</gene>
<reference evidence="1 2" key="1">
    <citation type="journal article" date="2018" name="PLoS Genet.">
        <title>Population sequencing reveals clonal diversity and ancestral inbreeding in the grapevine cultivar Chardonnay.</title>
        <authorList>
            <person name="Roach M.J."/>
            <person name="Johnson D.L."/>
            <person name="Bohlmann J."/>
            <person name="van Vuuren H.J."/>
            <person name="Jones S.J."/>
            <person name="Pretorius I.S."/>
            <person name="Schmidt S.A."/>
            <person name="Borneman A.R."/>
        </authorList>
    </citation>
    <scope>NUCLEOTIDE SEQUENCE [LARGE SCALE GENOMIC DNA]</scope>
    <source>
        <strain evidence="2">cv. Chardonnay</strain>
        <tissue evidence="1">Leaf</tissue>
    </source>
</reference>
<evidence type="ECO:0000313" key="2">
    <source>
        <dbReference type="Proteomes" id="UP000288805"/>
    </source>
</evidence>
<dbReference type="PANTHER" id="PTHR33116:SF78">
    <property type="entry name" value="OS12G0587133 PROTEIN"/>
    <property type="match status" value="1"/>
</dbReference>
<evidence type="ECO:0000313" key="1">
    <source>
        <dbReference type="EMBL" id="RVW33057.1"/>
    </source>
</evidence>
<dbReference type="AlphaFoldDB" id="A0A438DC71"/>
<sequence length="175" mass="20053">MVAWDGVEERFHKSLAMWKKLYISKGGRITLIQSTLSCLPIYFMSLLCIPRSVRSRLEQTHKDFLWGGGQVETTSSKMGDYLLRQKERRIGFINGKYGEGCGWCSQEVRKGYGVGFWKILSKDWDLMSSRISFLAGNGQKVKFWKDKWFGTAPLCSSFPSLFALVVSKEAWVEDV</sequence>
<proteinExistence type="predicted"/>